<sequence length="103" mass="10614">MKHTVPIPGARTSSTPADVPAFLDRQGGAAITAPGQAAALLAAYLYRDEDADTWTTVAVYSDGLSGAELDVAAVDELLASIEAFVPRLRAMRAALAEAEGAGR</sequence>
<accession>A0ABN3HS99</accession>
<proteinExistence type="predicted"/>
<gene>
    <name evidence="1" type="ORF">GCM10010420_07260</name>
</gene>
<organism evidence="1 2">
    <name type="scientific">Streptomyces glaucosporus</name>
    <dbReference type="NCBI Taxonomy" id="284044"/>
    <lineage>
        <taxon>Bacteria</taxon>
        <taxon>Bacillati</taxon>
        <taxon>Actinomycetota</taxon>
        <taxon>Actinomycetes</taxon>
        <taxon>Kitasatosporales</taxon>
        <taxon>Streptomycetaceae</taxon>
        <taxon>Streptomyces</taxon>
    </lineage>
</organism>
<keyword evidence="2" id="KW-1185">Reference proteome</keyword>
<reference evidence="1 2" key="1">
    <citation type="journal article" date="2019" name="Int. J. Syst. Evol. Microbiol.">
        <title>The Global Catalogue of Microorganisms (GCM) 10K type strain sequencing project: providing services to taxonomists for standard genome sequencing and annotation.</title>
        <authorList>
            <consortium name="The Broad Institute Genomics Platform"/>
            <consortium name="The Broad Institute Genome Sequencing Center for Infectious Disease"/>
            <person name="Wu L."/>
            <person name="Ma J."/>
        </authorList>
    </citation>
    <scope>NUCLEOTIDE SEQUENCE [LARGE SCALE GENOMIC DNA]</scope>
    <source>
        <strain evidence="1 2">JCM 6921</strain>
    </source>
</reference>
<protein>
    <submittedName>
        <fullName evidence="1">Uncharacterized protein</fullName>
    </submittedName>
</protein>
<dbReference type="InterPro" id="IPR015955">
    <property type="entry name" value="Lactate_DH/Glyco_Ohase_4_C"/>
</dbReference>
<dbReference type="Proteomes" id="UP001500058">
    <property type="component" value="Unassembled WGS sequence"/>
</dbReference>
<dbReference type="SUPFAM" id="SSF56327">
    <property type="entry name" value="LDH C-terminal domain-like"/>
    <property type="match status" value="1"/>
</dbReference>
<dbReference type="EMBL" id="BAAATJ010000002">
    <property type="protein sequence ID" value="GAA2386928.1"/>
    <property type="molecule type" value="Genomic_DNA"/>
</dbReference>
<comment type="caution">
    <text evidence="1">The sequence shown here is derived from an EMBL/GenBank/DDBJ whole genome shotgun (WGS) entry which is preliminary data.</text>
</comment>
<name>A0ABN3HS99_9ACTN</name>
<evidence type="ECO:0000313" key="2">
    <source>
        <dbReference type="Proteomes" id="UP001500058"/>
    </source>
</evidence>
<evidence type="ECO:0000313" key="1">
    <source>
        <dbReference type="EMBL" id="GAA2386928.1"/>
    </source>
</evidence>
<dbReference type="RefSeq" id="WP_344629333.1">
    <property type="nucleotide sequence ID" value="NZ_BAAATJ010000002.1"/>
</dbReference>